<dbReference type="AlphaFoldDB" id="A0AAV7PM19"/>
<evidence type="ECO:0000313" key="2">
    <source>
        <dbReference type="EMBL" id="KAJ1127909.1"/>
    </source>
</evidence>
<comment type="caution">
    <text evidence="2">The sequence shown here is derived from an EMBL/GenBank/DDBJ whole genome shotgun (WGS) entry which is preliminary data.</text>
</comment>
<name>A0AAV7PM19_PLEWA</name>
<evidence type="ECO:0000256" key="1">
    <source>
        <dbReference type="SAM" id="MobiDB-lite"/>
    </source>
</evidence>
<gene>
    <name evidence="2" type="ORF">NDU88_006302</name>
</gene>
<keyword evidence="3" id="KW-1185">Reference proteome</keyword>
<protein>
    <submittedName>
        <fullName evidence="2">Uncharacterized protein</fullName>
    </submittedName>
</protein>
<reference evidence="2" key="1">
    <citation type="journal article" date="2022" name="bioRxiv">
        <title>Sequencing and chromosome-scale assembly of the giantPleurodeles waltlgenome.</title>
        <authorList>
            <person name="Brown T."/>
            <person name="Elewa A."/>
            <person name="Iarovenko S."/>
            <person name="Subramanian E."/>
            <person name="Araus A.J."/>
            <person name="Petzold A."/>
            <person name="Susuki M."/>
            <person name="Suzuki K.-i.T."/>
            <person name="Hayashi T."/>
            <person name="Toyoda A."/>
            <person name="Oliveira C."/>
            <person name="Osipova E."/>
            <person name="Leigh N.D."/>
            <person name="Simon A."/>
            <person name="Yun M.H."/>
        </authorList>
    </citation>
    <scope>NUCLEOTIDE SEQUENCE</scope>
    <source>
        <strain evidence="2">20211129_DDA</strain>
        <tissue evidence="2">Liver</tissue>
    </source>
</reference>
<evidence type="ECO:0000313" key="3">
    <source>
        <dbReference type="Proteomes" id="UP001066276"/>
    </source>
</evidence>
<accession>A0AAV7PM19</accession>
<dbReference type="EMBL" id="JANPWB010000011">
    <property type="protein sequence ID" value="KAJ1127909.1"/>
    <property type="molecule type" value="Genomic_DNA"/>
</dbReference>
<proteinExistence type="predicted"/>
<dbReference type="Proteomes" id="UP001066276">
    <property type="component" value="Chromosome 7"/>
</dbReference>
<feature type="compositionally biased region" description="Basic and acidic residues" evidence="1">
    <location>
        <begin position="179"/>
        <end position="194"/>
    </location>
</feature>
<organism evidence="2 3">
    <name type="scientific">Pleurodeles waltl</name>
    <name type="common">Iberian ribbed newt</name>
    <dbReference type="NCBI Taxonomy" id="8319"/>
    <lineage>
        <taxon>Eukaryota</taxon>
        <taxon>Metazoa</taxon>
        <taxon>Chordata</taxon>
        <taxon>Craniata</taxon>
        <taxon>Vertebrata</taxon>
        <taxon>Euteleostomi</taxon>
        <taxon>Amphibia</taxon>
        <taxon>Batrachia</taxon>
        <taxon>Caudata</taxon>
        <taxon>Salamandroidea</taxon>
        <taxon>Salamandridae</taxon>
        <taxon>Pleurodelinae</taxon>
        <taxon>Pleurodeles</taxon>
    </lineage>
</organism>
<sequence length="207" mass="21817">MPRLGFCHWAHLVQIPDGGRGVNHTAPVPPLRPPQESSSDPQGVEASPRPPLQPCVHGGAARSRGEARPRESQVCAGRPAPKYSRPSRSRQARNGRPPKPPAAPARRTTPAPSAGNPRSPPQGRSGREPTPRPHALGSLLQTPSTPRARSVFSIARPPGVPAPSSSGDAVTRALSAVHKTGEQDPGRQYVRADDGGVQSTLRVRPPS</sequence>
<feature type="region of interest" description="Disordered" evidence="1">
    <location>
        <begin position="16"/>
        <end position="207"/>
    </location>
</feature>